<dbReference type="PANTHER" id="PTHR22914:SF42">
    <property type="entry name" value="CHITIN SYNTHASE"/>
    <property type="match status" value="1"/>
</dbReference>
<feature type="transmembrane region" description="Helical" evidence="7">
    <location>
        <begin position="18"/>
        <end position="38"/>
    </location>
</feature>
<dbReference type="PANTHER" id="PTHR22914">
    <property type="entry name" value="CHITIN SYNTHASE"/>
    <property type="match status" value="1"/>
</dbReference>
<accession>A0A8S3SJE1</accession>
<reference evidence="8" key="1">
    <citation type="submission" date="2021-03" db="EMBL/GenBank/DDBJ databases">
        <authorList>
            <person name="Bekaert M."/>
        </authorList>
    </citation>
    <scope>NUCLEOTIDE SEQUENCE</scope>
</reference>
<dbReference type="GO" id="GO:0004100">
    <property type="term" value="F:chitin synthase activity"/>
    <property type="evidence" value="ECO:0007669"/>
    <property type="project" value="UniProtKB-EC"/>
</dbReference>
<dbReference type="Proteomes" id="UP000683360">
    <property type="component" value="Unassembled WGS sequence"/>
</dbReference>
<dbReference type="GO" id="GO:0071944">
    <property type="term" value="C:cell periphery"/>
    <property type="evidence" value="ECO:0007669"/>
    <property type="project" value="TreeGrafter"/>
</dbReference>
<keyword evidence="9" id="KW-1185">Reference proteome</keyword>
<sequence length="526" mass="61421">MTIRPCDIPSSGYHGDDLLLNSFLIHFSTSIGLFYGAVISTRLGMDKICFCITLAIGTPVYLIALVVSKFKYETNWISRTLMSKEVNFTEIWIMIVMFFIAWASQLWTCRYIWYSSHDRMALVSRLFVLPHYCSPIADLSLLHSRRHKRIHNSNDRQEDDSGVTNVYICATMWHENRREMKQFIKTLFRLDMDQADRRETKKNGSASDREAAIRDCYEFEAHIMFDDAMETTGGKDGKEKKREPNEFVQQLMEIISEAMMTDYQETTNLTTLVKRVTPYGGRLEWTLRGENKLYVHLKDKLKIRHKKRWSQIMYLYYLIGYKLVNTELKNEKDVNDFRSAPDIFENFPRSLYQKESSCHSVYSPSYLQEVGYMIIEYSYQRSSQLLLDRMKKNTKVGATCGRIKPGGSGPVVWYQKFEYAIGHWLQKSAEHVFGCVLCSPGCFSLFRAKALMDDNIMRTYANVPTEPKHYIQYDQGEDRWLCTLLLQQGYRIEYCAAAEALTFAPEDFREFSTNEGDGCHLQWLTI</sequence>
<feature type="transmembrane region" description="Helical" evidence="7">
    <location>
        <begin position="91"/>
        <end position="113"/>
    </location>
</feature>
<protein>
    <recommendedName>
        <fullName evidence="2">chitin synthase</fullName>
        <ecNumber evidence="2">2.4.1.16</ecNumber>
    </recommendedName>
</protein>
<evidence type="ECO:0000256" key="6">
    <source>
        <dbReference type="ARBA" id="ARBA00023136"/>
    </source>
</evidence>
<dbReference type="GO" id="GO:0016020">
    <property type="term" value="C:membrane"/>
    <property type="evidence" value="ECO:0007669"/>
    <property type="project" value="UniProtKB-SubCell"/>
</dbReference>
<keyword evidence="3 8" id="KW-0328">Glycosyltransferase</keyword>
<name>A0A8S3SJE1_MYTED</name>
<dbReference type="Pfam" id="PF03142">
    <property type="entry name" value="Chitin_synth_2"/>
    <property type="match status" value="1"/>
</dbReference>
<dbReference type="EMBL" id="CAJPWZ010001594">
    <property type="protein sequence ID" value="CAG2218266.1"/>
    <property type="molecule type" value="Genomic_DNA"/>
</dbReference>
<dbReference type="InterPro" id="IPR029044">
    <property type="entry name" value="Nucleotide-diphossugar_trans"/>
</dbReference>
<dbReference type="InterPro" id="IPR004835">
    <property type="entry name" value="Chitin_synth"/>
</dbReference>
<dbReference type="AlphaFoldDB" id="A0A8S3SJE1"/>
<evidence type="ECO:0000256" key="5">
    <source>
        <dbReference type="ARBA" id="ARBA00022989"/>
    </source>
</evidence>
<dbReference type="SUPFAM" id="SSF53448">
    <property type="entry name" value="Nucleotide-diphospho-sugar transferases"/>
    <property type="match status" value="1"/>
</dbReference>
<evidence type="ECO:0000313" key="8">
    <source>
        <dbReference type="EMBL" id="CAG2218266.1"/>
    </source>
</evidence>
<evidence type="ECO:0000256" key="2">
    <source>
        <dbReference type="ARBA" id="ARBA00012543"/>
    </source>
</evidence>
<dbReference type="GO" id="GO:0006031">
    <property type="term" value="P:chitin biosynthetic process"/>
    <property type="evidence" value="ECO:0007669"/>
    <property type="project" value="TreeGrafter"/>
</dbReference>
<evidence type="ECO:0000256" key="4">
    <source>
        <dbReference type="ARBA" id="ARBA00022692"/>
    </source>
</evidence>
<dbReference type="OrthoDB" id="370884at2759"/>
<feature type="transmembrane region" description="Helical" evidence="7">
    <location>
        <begin position="50"/>
        <end position="71"/>
    </location>
</feature>
<evidence type="ECO:0000256" key="1">
    <source>
        <dbReference type="ARBA" id="ARBA00004141"/>
    </source>
</evidence>
<keyword evidence="6 7" id="KW-0472">Membrane</keyword>
<gene>
    <name evidence="8" type="ORF">MEDL_31872</name>
</gene>
<dbReference type="EC" id="2.4.1.16" evidence="2"/>
<keyword evidence="8" id="KW-0808">Transferase</keyword>
<evidence type="ECO:0000256" key="3">
    <source>
        <dbReference type="ARBA" id="ARBA00022676"/>
    </source>
</evidence>
<comment type="caution">
    <text evidence="8">The sequence shown here is derived from an EMBL/GenBank/DDBJ whole genome shotgun (WGS) entry which is preliminary data.</text>
</comment>
<comment type="subcellular location">
    <subcellularLocation>
        <location evidence="1">Membrane</location>
        <topology evidence="1">Multi-pass membrane protein</topology>
    </subcellularLocation>
</comment>
<evidence type="ECO:0000313" key="9">
    <source>
        <dbReference type="Proteomes" id="UP000683360"/>
    </source>
</evidence>
<proteinExistence type="predicted"/>
<evidence type="ECO:0000256" key="7">
    <source>
        <dbReference type="SAM" id="Phobius"/>
    </source>
</evidence>
<organism evidence="8 9">
    <name type="scientific">Mytilus edulis</name>
    <name type="common">Blue mussel</name>
    <dbReference type="NCBI Taxonomy" id="6550"/>
    <lineage>
        <taxon>Eukaryota</taxon>
        <taxon>Metazoa</taxon>
        <taxon>Spiralia</taxon>
        <taxon>Lophotrochozoa</taxon>
        <taxon>Mollusca</taxon>
        <taxon>Bivalvia</taxon>
        <taxon>Autobranchia</taxon>
        <taxon>Pteriomorphia</taxon>
        <taxon>Mytilida</taxon>
        <taxon>Mytiloidea</taxon>
        <taxon>Mytilidae</taxon>
        <taxon>Mytilinae</taxon>
        <taxon>Mytilus</taxon>
    </lineage>
</organism>
<keyword evidence="5 7" id="KW-1133">Transmembrane helix</keyword>
<keyword evidence="4 7" id="KW-0812">Transmembrane</keyword>